<dbReference type="EMBL" id="JAWXYG010000008">
    <property type="protein sequence ID" value="KAK4266447.1"/>
    <property type="molecule type" value="Genomic_DNA"/>
</dbReference>
<sequence>MDHGQSVPSRSKATPPPPSLPPPIHQSDADEEDENVKQLDDCASHYLSMQECIVNSNRDWKACQAEVQALKACMEKRKSNK</sequence>
<feature type="compositionally biased region" description="Polar residues" evidence="1">
    <location>
        <begin position="1"/>
        <end position="12"/>
    </location>
</feature>
<dbReference type="InterPro" id="IPR009069">
    <property type="entry name" value="Cys_alpha_HP_mot_SF"/>
</dbReference>
<evidence type="ECO:0000256" key="1">
    <source>
        <dbReference type="SAM" id="MobiDB-lite"/>
    </source>
</evidence>
<feature type="region of interest" description="Disordered" evidence="1">
    <location>
        <begin position="1"/>
        <end position="37"/>
    </location>
</feature>
<comment type="caution">
    <text evidence="2">The sequence shown here is derived from an EMBL/GenBank/DDBJ whole genome shotgun (WGS) entry which is preliminary data.</text>
</comment>
<evidence type="ECO:0008006" key="4">
    <source>
        <dbReference type="Google" id="ProtNLM"/>
    </source>
</evidence>
<protein>
    <recommendedName>
        <fullName evidence="4">CHCH domain-containing protein</fullName>
    </recommendedName>
</protein>
<feature type="compositionally biased region" description="Pro residues" evidence="1">
    <location>
        <begin position="14"/>
        <end position="24"/>
    </location>
</feature>
<dbReference type="Proteomes" id="UP001293593">
    <property type="component" value="Unassembled WGS sequence"/>
</dbReference>
<gene>
    <name evidence="2" type="ORF">QN277_027367</name>
</gene>
<reference evidence="2" key="1">
    <citation type="submission" date="2023-10" db="EMBL/GenBank/DDBJ databases">
        <title>Chromosome-level genome of the transformable northern wattle, Acacia crassicarpa.</title>
        <authorList>
            <person name="Massaro I."/>
            <person name="Sinha N.R."/>
            <person name="Poethig S."/>
            <person name="Leichty A.R."/>
        </authorList>
    </citation>
    <scope>NUCLEOTIDE SEQUENCE</scope>
    <source>
        <strain evidence="2">Acra3RX</strain>
        <tissue evidence="2">Leaf</tissue>
    </source>
</reference>
<name>A0AAE1JCX1_9FABA</name>
<proteinExistence type="predicted"/>
<dbReference type="PANTHER" id="PTHR48236">
    <property type="entry name" value="COX19-LIKE CHCH FAMILY PROTEIN"/>
    <property type="match status" value="1"/>
</dbReference>
<evidence type="ECO:0000313" key="3">
    <source>
        <dbReference type="Proteomes" id="UP001293593"/>
    </source>
</evidence>
<evidence type="ECO:0000313" key="2">
    <source>
        <dbReference type="EMBL" id="KAK4266447.1"/>
    </source>
</evidence>
<keyword evidence="3" id="KW-1185">Reference proteome</keyword>
<dbReference type="PANTHER" id="PTHR48236:SF1">
    <property type="entry name" value="COX19-LIKE CHCH FAMILY PROTEIN"/>
    <property type="match status" value="1"/>
</dbReference>
<accession>A0AAE1JCX1</accession>
<dbReference type="SUPFAM" id="SSF47072">
    <property type="entry name" value="Cysteine alpha-hairpin motif"/>
    <property type="match status" value="1"/>
</dbReference>
<dbReference type="PROSITE" id="PS51808">
    <property type="entry name" value="CHCH"/>
    <property type="match status" value="1"/>
</dbReference>
<organism evidence="2 3">
    <name type="scientific">Acacia crassicarpa</name>
    <name type="common">northern wattle</name>
    <dbReference type="NCBI Taxonomy" id="499986"/>
    <lineage>
        <taxon>Eukaryota</taxon>
        <taxon>Viridiplantae</taxon>
        <taxon>Streptophyta</taxon>
        <taxon>Embryophyta</taxon>
        <taxon>Tracheophyta</taxon>
        <taxon>Spermatophyta</taxon>
        <taxon>Magnoliopsida</taxon>
        <taxon>eudicotyledons</taxon>
        <taxon>Gunneridae</taxon>
        <taxon>Pentapetalae</taxon>
        <taxon>rosids</taxon>
        <taxon>fabids</taxon>
        <taxon>Fabales</taxon>
        <taxon>Fabaceae</taxon>
        <taxon>Caesalpinioideae</taxon>
        <taxon>mimosoid clade</taxon>
        <taxon>Acacieae</taxon>
        <taxon>Acacia</taxon>
    </lineage>
</organism>
<dbReference type="AlphaFoldDB" id="A0AAE1JCX1"/>